<dbReference type="PANTHER" id="PTHR30006:SF15">
    <property type="entry name" value="IRON-UTILIZATION PERIPLASMIC PROTEIN"/>
    <property type="match status" value="1"/>
</dbReference>
<dbReference type="SUPFAM" id="SSF53850">
    <property type="entry name" value="Periplasmic binding protein-like II"/>
    <property type="match status" value="1"/>
</dbReference>
<feature type="signal peptide" evidence="4">
    <location>
        <begin position="1"/>
        <end position="22"/>
    </location>
</feature>
<dbReference type="RefSeq" id="WP_187220355.1">
    <property type="nucleotide sequence ID" value="NZ_JABVED010000005.1"/>
</dbReference>
<keyword evidence="2" id="KW-0406">Ion transport</keyword>
<dbReference type="Gene3D" id="3.40.190.10">
    <property type="entry name" value="Periplasmic binding protein-like II"/>
    <property type="match status" value="2"/>
</dbReference>
<keyword evidence="2" id="KW-0408">Iron</keyword>
<reference evidence="5 6" key="1">
    <citation type="submission" date="2020-06" db="EMBL/GenBank/DDBJ databases">
        <title>Actinokineospora xiongansis sp. nov., isolated from soil of Baiyangdian.</title>
        <authorList>
            <person name="Zhang X."/>
        </authorList>
    </citation>
    <scope>NUCLEOTIDE SEQUENCE [LARGE SCALE GENOMIC DNA]</scope>
    <source>
        <strain evidence="5 6">HBU206404</strain>
    </source>
</reference>
<accession>A0ABR7L5J6</accession>
<dbReference type="Pfam" id="PF13343">
    <property type="entry name" value="SBP_bac_6"/>
    <property type="match status" value="1"/>
</dbReference>
<evidence type="ECO:0000256" key="2">
    <source>
        <dbReference type="ARBA" id="ARBA00022496"/>
    </source>
</evidence>
<evidence type="ECO:0000313" key="6">
    <source>
        <dbReference type="Proteomes" id="UP000734823"/>
    </source>
</evidence>
<comment type="caution">
    <text evidence="5">The sequence shown here is derived from an EMBL/GenBank/DDBJ whole genome shotgun (WGS) entry which is preliminary data.</text>
</comment>
<dbReference type="PIRSF" id="PIRSF002825">
    <property type="entry name" value="CfbpA"/>
    <property type="match status" value="1"/>
</dbReference>
<evidence type="ECO:0000256" key="4">
    <source>
        <dbReference type="SAM" id="SignalP"/>
    </source>
</evidence>
<feature type="chain" id="PRO_5046657382" evidence="4">
    <location>
        <begin position="23"/>
        <end position="342"/>
    </location>
</feature>
<protein>
    <submittedName>
        <fullName evidence="5">Extracellular solute-binding protein</fullName>
    </submittedName>
</protein>
<organism evidence="5 6">
    <name type="scientific">Actinokineospora xionganensis</name>
    <dbReference type="NCBI Taxonomy" id="2684470"/>
    <lineage>
        <taxon>Bacteria</taxon>
        <taxon>Bacillati</taxon>
        <taxon>Actinomycetota</taxon>
        <taxon>Actinomycetes</taxon>
        <taxon>Pseudonocardiales</taxon>
        <taxon>Pseudonocardiaceae</taxon>
        <taxon>Actinokineospora</taxon>
    </lineage>
</organism>
<dbReference type="PANTHER" id="PTHR30006">
    <property type="entry name" value="THIAMINE-BINDING PERIPLASMIC PROTEIN-RELATED"/>
    <property type="match status" value="1"/>
</dbReference>
<gene>
    <name evidence="5" type="ORF">GPZ80_11865</name>
</gene>
<keyword evidence="6" id="KW-1185">Reference proteome</keyword>
<comment type="similarity">
    <text evidence="1">Belongs to the bacterial solute-binding protein 1 family.</text>
</comment>
<name>A0ABR7L5J6_9PSEU</name>
<dbReference type="InterPro" id="IPR026045">
    <property type="entry name" value="Ferric-bd"/>
</dbReference>
<dbReference type="Proteomes" id="UP000734823">
    <property type="component" value="Unassembled WGS sequence"/>
</dbReference>
<evidence type="ECO:0000256" key="3">
    <source>
        <dbReference type="ARBA" id="ARBA00022729"/>
    </source>
</evidence>
<dbReference type="EMBL" id="JABVED010000005">
    <property type="protein sequence ID" value="MBC6447867.1"/>
    <property type="molecule type" value="Genomic_DNA"/>
</dbReference>
<sequence length="342" mass="36734">MGLRSTRLAATILATLLGATLAGCGTEPGSDGPVLTVYSGRNENLVKPLLDKAEKAIGAKLEVRYGDTAALAGQLAEEGERSPADVFFSQDAGALGALASAGRLSKLPQSVLDASPEQWRGTDGTWVATSLRTRAVIYDPKQVAEADLPAGIDDLLDPKWKGKIGFAPSNASWQAFVTAIRVMRGEDGAKKWLEGFKANEPQKYDNNIKIRDAADEGKLALGLTNHYYWYEKAHQVGVDKMSAKLHFIKGNDPGALINAAGVAVLKSSKNQELADKFAEFLMSPESQKYFADKTAEYAVRAGVTSTEHKLVPLSELQPPDLKLADLQSLPKTAELLRQVGLL</sequence>
<keyword evidence="2" id="KW-0410">Iron transport</keyword>
<proteinExistence type="inferred from homology"/>
<evidence type="ECO:0000313" key="5">
    <source>
        <dbReference type="EMBL" id="MBC6447867.1"/>
    </source>
</evidence>
<evidence type="ECO:0000256" key="1">
    <source>
        <dbReference type="ARBA" id="ARBA00008520"/>
    </source>
</evidence>
<dbReference type="PROSITE" id="PS51257">
    <property type="entry name" value="PROKAR_LIPOPROTEIN"/>
    <property type="match status" value="1"/>
</dbReference>
<keyword evidence="2" id="KW-0813">Transport</keyword>
<keyword evidence="3 4" id="KW-0732">Signal</keyword>